<sequence>MGSFVDDVFTETLDEDLANSAAQRCSKSAVAPPEAAENAEWLSTSFQEQAHFVASRCQVHHHSATCVKYSFKDALKQGGTKRGRPLCRFGAPWKLVPETGFTEDGLLQVGRNHPMVNRYNRSMVIGLRHNHYISLILTRSKGLSLMWYICNYATKLNAPMWKRLAIAAEVLELVRQQQGRLEECRGEPAAEEEGRVMSAVLDETMSFMLKMSNRVFSSRELSQPEVLAYLLGFGTDFSGVPSTCAGWVQKLRPPGKASCPVLDGRLTDHVDEQDANVAADDITELWRTFEGALSERLRFHVRNIILLRVSSDDATADRKLRGLDEDFEELVDIGPLGDLPEEGSGLGLAEKTPELREYWDAFSEVLCTAASKSNMKDMAVTRALRALTQEIPTGCAEFPAPWRPKSLTLNSLNGTAAQQFTDYWFNNATKVDRKWFIQIDASGGPMSAVASKSNNETAYAHRDKTFIIQFYDAVAANMTYPDNGLSLLDGWVSAVTTALQASGNNDYGAYGNYPDSTLNRRTAQSLYYGVNLEKLQKLKAKYDPGELFYSPQSVEPWRD</sequence>
<keyword evidence="4" id="KW-0560">Oxidoreductase</keyword>
<reference evidence="6 7" key="1">
    <citation type="journal article" date="2024" name="IMA Fungus">
        <title>Apiospora arundinis, a panoply of carbohydrate-active enzymes and secondary metabolites.</title>
        <authorList>
            <person name="Sorensen T."/>
            <person name="Petersen C."/>
            <person name="Muurmann A.T."/>
            <person name="Christiansen J.V."/>
            <person name="Brundto M.L."/>
            <person name="Overgaard C.K."/>
            <person name="Boysen A.T."/>
            <person name="Wollenberg R.D."/>
            <person name="Larsen T.O."/>
            <person name="Sorensen J.L."/>
            <person name="Nielsen K.L."/>
            <person name="Sondergaard T.E."/>
        </authorList>
    </citation>
    <scope>NUCLEOTIDE SEQUENCE [LARGE SCALE GENOMIC DNA]</scope>
    <source>
        <strain evidence="6 7">AAU 773</strain>
    </source>
</reference>
<protein>
    <submittedName>
        <fullName evidence="6">ATP-dependent DNA helicase PIF1</fullName>
    </submittedName>
</protein>
<dbReference type="PANTHER" id="PTHR42973:SF39">
    <property type="entry name" value="FAD-BINDING PCMH-TYPE DOMAIN-CONTAINING PROTEIN"/>
    <property type="match status" value="1"/>
</dbReference>
<dbReference type="Pfam" id="PF08031">
    <property type="entry name" value="BBE"/>
    <property type="match status" value="1"/>
</dbReference>
<dbReference type="InterPro" id="IPR050416">
    <property type="entry name" value="FAD-linked_Oxidoreductase"/>
</dbReference>
<comment type="caution">
    <text evidence="6">The sequence shown here is derived from an EMBL/GenBank/DDBJ whole genome shotgun (WGS) entry which is preliminary data.</text>
</comment>
<keyword evidence="6" id="KW-0378">Hydrolase</keyword>
<keyword evidence="6" id="KW-0347">Helicase</keyword>
<dbReference type="Proteomes" id="UP001390339">
    <property type="component" value="Unassembled WGS sequence"/>
</dbReference>
<comment type="cofactor">
    <cofactor evidence="1">
        <name>FAD</name>
        <dbReference type="ChEBI" id="CHEBI:57692"/>
    </cofactor>
</comment>
<dbReference type="EMBL" id="JAPCWZ010000004">
    <property type="protein sequence ID" value="KAK8869416.1"/>
    <property type="molecule type" value="Genomic_DNA"/>
</dbReference>
<accession>A0ABR2IXX7</accession>
<proteinExistence type="predicted"/>
<dbReference type="Gene3D" id="3.40.462.20">
    <property type="match status" value="1"/>
</dbReference>
<evidence type="ECO:0000259" key="5">
    <source>
        <dbReference type="Pfam" id="PF08031"/>
    </source>
</evidence>
<keyword evidence="7" id="KW-1185">Reference proteome</keyword>
<evidence type="ECO:0000313" key="6">
    <source>
        <dbReference type="EMBL" id="KAK8869416.1"/>
    </source>
</evidence>
<name>A0ABR2IXX7_9PEZI</name>
<feature type="domain" description="Berberine/berberine-like" evidence="5">
    <location>
        <begin position="509"/>
        <end position="555"/>
    </location>
</feature>
<dbReference type="Gene3D" id="3.30.465.10">
    <property type="match status" value="1"/>
</dbReference>
<evidence type="ECO:0000313" key="7">
    <source>
        <dbReference type="Proteomes" id="UP001390339"/>
    </source>
</evidence>
<evidence type="ECO:0000256" key="4">
    <source>
        <dbReference type="ARBA" id="ARBA00023002"/>
    </source>
</evidence>
<evidence type="ECO:0000256" key="3">
    <source>
        <dbReference type="ARBA" id="ARBA00022827"/>
    </source>
</evidence>
<evidence type="ECO:0000256" key="2">
    <source>
        <dbReference type="ARBA" id="ARBA00022630"/>
    </source>
</evidence>
<dbReference type="InterPro" id="IPR016169">
    <property type="entry name" value="FAD-bd_PCMH_sub2"/>
</dbReference>
<keyword evidence="6" id="KW-0547">Nucleotide-binding</keyword>
<keyword evidence="2" id="KW-0285">Flavoprotein</keyword>
<evidence type="ECO:0000256" key="1">
    <source>
        <dbReference type="ARBA" id="ARBA00001974"/>
    </source>
</evidence>
<gene>
    <name evidence="6" type="ORF">PGQ11_007994</name>
</gene>
<keyword evidence="3" id="KW-0274">FAD</keyword>
<dbReference type="PANTHER" id="PTHR42973">
    <property type="entry name" value="BINDING OXIDOREDUCTASE, PUTATIVE (AFU_ORTHOLOGUE AFUA_1G17690)-RELATED"/>
    <property type="match status" value="1"/>
</dbReference>
<dbReference type="GO" id="GO:0004386">
    <property type="term" value="F:helicase activity"/>
    <property type="evidence" value="ECO:0007669"/>
    <property type="project" value="UniProtKB-KW"/>
</dbReference>
<keyword evidence="6" id="KW-0067">ATP-binding</keyword>
<dbReference type="InterPro" id="IPR012951">
    <property type="entry name" value="BBE"/>
</dbReference>
<organism evidence="6 7">
    <name type="scientific">Apiospora arundinis</name>
    <dbReference type="NCBI Taxonomy" id="335852"/>
    <lineage>
        <taxon>Eukaryota</taxon>
        <taxon>Fungi</taxon>
        <taxon>Dikarya</taxon>
        <taxon>Ascomycota</taxon>
        <taxon>Pezizomycotina</taxon>
        <taxon>Sordariomycetes</taxon>
        <taxon>Xylariomycetidae</taxon>
        <taxon>Amphisphaeriales</taxon>
        <taxon>Apiosporaceae</taxon>
        <taxon>Apiospora</taxon>
    </lineage>
</organism>